<gene>
    <name evidence="2" type="ORF">PCL_12156</name>
    <name evidence="1" type="ORF">Purlil1_5117</name>
</gene>
<proteinExistence type="predicted"/>
<dbReference type="AlphaFoldDB" id="A0A2U3E8E6"/>
<dbReference type="EMBL" id="LCWV01000008">
    <property type="protein sequence ID" value="PWI70788.1"/>
    <property type="molecule type" value="Genomic_DNA"/>
</dbReference>
<sequence length="340" mass="37719">MPSFMVAHRAWVGGRLETTYLVLRVTWHLLPSVQEHRRRDPIVGARLLIGIAMLCEEPGRQSLRSLRGHLMHVNNSVSWKNPYPFAMLVALFHVKPSARVGAALPRRASKLRNAQPVLVNVLTGKSQRGMTGLYMRRKGACAYGVLRRERRGADPMRQFHCADGQSTTPDASRLEAVRVRSGVRDTTLAYITAWGASHMRDVLQNKCVQHEGMTQRSSLVDPEPQRGEPLAKTFMIGTLGPGRDQGYSSRHDYEGFAWVDMVRTAANFIIAARQTTMAWGTLRPETPATAGGFVAFDEWTEDIALPYTTIARVIRPGMVGPRHDSRCNNGGSLAGRGPVL</sequence>
<comment type="caution">
    <text evidence="2">The sequence shown here is derived from an EMBL/GenBank/DDBJ whole genome shotgun (WGS) entry which is preliminary data.</text>
</comment>
<evidence type="ECO:0000313" key="1">
    <source>
        <dbReference type="EMBL" id="KAK4090445.1"/>
    </source>
</evidence>
<evidence type="ECO:0000313" key="4">
    <source>
        <dbReference type="Proteomes" id="UP001287286"/>
    </source>
</evidence>
<evidence type="ECO:0000313" key="3">
    <source>
        <dbReference type="Proteomes" id="UP000245956"/>
    </source>
</evidence>
<organism evidence="2 3">
    <name type="scientific">Purpureocillium lilacinum</name>
    <name type="common">Paecilomyces lilacinus</name>
    <dbReference type="NCBI Taxonomy" id="33203"/>
    <lineage>
        <taxon>Eukaryota</taxon>
        <taxon>Fungi</taxon>
        <taxon>Dikarya</taxon>
        <taxon>Ascomycota</taxon>
        <taxon>Pezizomycotina</taxon>
        <taxon>Sordariomycetes</taxon>
        <taxon>Hypocreomycetidae</taxon>
        <taxon>Hypocreales</taxon>
        <taxon>Ophiocordycipitaceae</taxon>
        <taxon>Purpureocillium</taxon>
    </lineage>
</organism>
<evidence type="ECO:0000313" key="2">
    <source>
        <dbReference type="EMBL" id="PWI70788.1"/>
    </source>
</evidence>
<reference evidence="2 3" key="2">
    <citation type="journal article" date="2016" name="Front. Microbiol.">
        <title>Genome and transcriptome sequences reveal the specific parasitism of the nematophagous Purpureocillium lilacinum 36-1.</title>
        <authorList>
            <person name="Xie J."/>
            <person name="Li S."/>
            <person name="Mo C."/>
            <person name="Xiao X."/>
            <person name="Peng D."/>
            <person name="Wang G."/>
            <person name="Xiao Y."/>
        </authorList>
    </citation>
    <scope>NUCLEOTIDE SEQUENCE [LARGE SCALE GENOMIC DNA]</scope>
    <source>
        <strain evidence="2 3">36-1</strain>
    </source>
</reference>
<reference evidence="2" key="1">
    <citation type="submission" date="2015-05" db="EMBL/GenBank/DDBJ databases">
        <authorList>
            <person name="Wang D.B."/>
            <person name="Wang M."/>
        </authorList>
    </citation>
    <scope>NUCLEOTIDE SEQUENCE</scope>
    <source>
        <strain evidence="2">36-1</strain>
    </source>
</reference>
<dbReference type="Proteomes" id="UP000245956">
    <property type="component" value="Unassembled WGS sequence"/>
</dbReference>
<reference evidence="1 4" key="4">
    <citation type="journal article" date="2024" name="Microbiol. Resour. Announc.">
        <title>Genome annotations for the ascomycete fungi Trichoderma harzianum, Trichoderma aggressivum, and Purpureocillium lilacinum.</title>
        <authorList>
            <person name="Beijen E.P.W."/>
            <person name="Ohm R.A."/>
        </authorList>
    </citation>
    <scope>NUCLEOTIDE SEQUENCE [LARGE SCALE GENOMIC DNA]</scope>
    <source>
        <strain evidence="1 4">CBS 150709</strain>
    </source>
</reference>
<reference evidence="1" key="3">
    <citation type="submission" date="2023-11" db="EMBL/GenBank/DDBJ databases">
        <authorList>
            <person name="Beijen E."/>
            <person name="Ohm R.A."/>
        </authorList>
    </citation>
    <scope>NUCLEOTIDE SEQUENCE</scope>
    <source>
        <strain evidence="1">CBS 150709</strain>
    </source>
</reference>
<keyword evidence="4" id="KW-1185">Reference proteome</keyword>
<dbReference type="Proteomes" id="UP001287286">
    <property type="component" value="Unassembled WGS sequence"/>
</dbReference>
<protein>
    <submittedName>
        <fullName evidence="2">Uncharacterized protein</fullName>
    </submittedName>
</protein>
<accession>A0A2U3E8E6</accession>
<name>A0A2U3E8E6_PURLI</name>
<dbReference type="EMBL" id="JAWRVI010000015">
    <property type="protein sequence ID" value="KAK4090445.1"/>
    <property type="molecule type" value="Genomic_DNA"/>
</dbReference>